<feature type="domain" description="ATP-grasp" evidence="2">
    <location>
        <begin position="93"/>
        <end position="287"/>
    </location>
</feature>
<sequence>MTPRVLLASCRELPESDGDDTSLPEALAEVGVDASWAAWDDPDGGFARADLVVVRSTWDYVDRRDEFLAWCAAVPALANPASVIEWNTDKSYLVDLAATGLDVVPTELVHPGRSPVWPVGPFVVKPAVGAGSRGAARFDGDLDAARAHLDALTGVAVLQPYQRAVDTEGETALVFLGGVYSHAFVKGPMLSESAVVDGSGLFVEERLRPVDPARDLRRAAEDAMDAAAGVLGLHRSDLLYARVDLVRGGEGEPLLLELELAEPSLGFRQTDGTARQRFASAVRGALARR</sequence>
<dbReference type="PANTHER" id="PTHR39217">
    <property type="match status" value="1"/>
</dbReference>
<accession>A0ABN3VJE5</accession>
<keyword evidence="4" id="KW-1185">Reference proteome</keyword>
<evidence type="ECO:0000259" key="2">
    <source>
        <dbReference type="PROSITE" id="PS50975"/>
    </source>
</evidence>
<dbReference type="InterPro" id="IPR053191">
    <property type="entry name" value="DcsG_Biosynth_Enzyme"/>
</dbReference>
<protein>
    <recommendedName>
        <fullName evidence="2">ATP-grasp domain-containing protein</fullName>
    </recommendedName>
</protein>
<dbReference type="EMBL" id="BAAAUX010000019">
    <property type="protein sequence ID" value="GAA2807714.1"/>
    <property type="molecule type" value="Genomic_DNA"/>
</dbReference>
<keyword evidence="1" id="KW-0547">Nucleotide-binding</keyword>
<dbReference type="InterPro" id="IPR011761">
    <property type="entry name" value="ATP-grasp"/>
</dbReference>
<organism evidence="3 4">
    <name type="scientific">Saccharopolyspora taberi</name>
    <dbReference type="NCBI Taxonomy" id="60895"/>
    <lineage>
        <taxon>Bacteria</taxon>
        <taxon>Bacillati</taxon>
        <taxon>Actinomycetota</taxon>
        <taxon>Actinomycetes</taxon>
        <taxon>Pseudonocardiales</taxon>
        <taxon>Pseudonocardiaceae</taxon>
        <taxon>Saccharopolyspora</taxon>
    </lineage>
</organism>
<gene>
    <name evidence="3" type="ORF">GCM10010470_48780</name>
</gene>
<name>A0ABN3VJE5_9PSEU</name>
<evidence type="ECO:0000313" key="3">
    <source>
        <dbReference type="EMBL" id="GAA2807714.1"/>
    </source>
</evidence>
<proteinExistence type="predicted"/>
<keyword evidence="1" id="KW-0067">ATP-binding</keyword>
<dbReference type="PROSITE" id="PS50975">
    <property type="entry name" value="ATP_GRASP"/>
    <property type="match status" value="1"/>
</dbReference>
<evidence type="ECO:0000313" key="4">
    <source>
        <dbReference type="Proteomes" id="UP001500979"/>
    </source>
</evidence>
<evidence type="ECO:0000256" key="1">
    <source>
        <dbReference type="PROSITE-ProRule" id="PRU00409"/>
    </source>
</evidence>
<dbReference type="SUPFAM" id="SSF56059">
    <property type="entry name" value="Glutathione synthetase ATP-binding domain-like"/>
    <property type="match status" value="1"/>
</dbReference>
<dbReference type="RefSeq" id="WP_344683414.1">
    <property type="nucleotide sequence ID" value="NZ_BAAAUX010000019.1"/>
</dbReference>
<reference evidence="3 4" key="1">
    <citation type="journal article" date="2019" name="Int. J. Syst. Evol. Microbiol.">
        <title>The Global Catalogue of Microorganisms (GCM) 10K type strain sequencing project: providing services to taxonomists for standard genome sequencing and annotation.</title>
        <authorList>
            <consortium name="The Broad Institute Genomics Platform"/>
            <consortium name="The Broad Institute Genome Sequencing Center for Infectious Disease"/>
            <person name="Wu L."/>
            <person name="Ma J."/>
        </authorList>
    </citation>
    <scope>NUCLEOTIDE SEQUENCE [LARGE SCALE GENOMIC DNA]</scope>
    <source>
        <strain evidence="3 4">JCM 9383</strain>
    </source>
</reference>
<dbReference type="PANTHER" id="PTHR39217:SF1">
    <property type="entry name" value="GLUTATHIONE SYNTHETASE"/>
    <property type="match status" value="1"/>
</dbReference>
<comment type="caution">
    <text evidence="3">The sequence shown here is derived from an EMBL/GenBank/DDBJ whole genome shotgun (WGS) entry which is preliminary data.</text>
</comment>
<dbReference type="Proteomes" id="UP001500979">
    <property type="component" value="Unassembled WGS sequence"/>
</dbReference>